<evidence type="ECO:0000313" key="2">
    <source>
        <dbReference type="EMBL" id="RFD19966.1"/>
    </source>
</evidence>
<evidence type="ECO:0000313" key="3">
    <source>
        <dbReference type="Proteomes" id="UP000262371"/>
    </source>
</evidence>
<dbReference type="EMBL" id="QUWV01000065">
    <property type="protein sequence ID" value="RFD19966.1"/>
    <property type="molecule type" value="Genomic_DNA"/>
</dbReference>
<dbReference type="InterPro" id="IPR043129">
    <property type="entry name" value="ATPase_NBD"/>
</dbReference>
<accession>A0A371Z0E6</accession>
<dbReference type="AlphaFoldDB" id="A0A371Z0E6"/>
<dbReference type="OrthoDB" id="9809995at2"/>
<organism evidence="2 3">
    <name type="scientific">Komagataeibacter melaceti</name>
    <dbReference type="NCBI Taxonomy" id="2766577"/>
    <lineage>
        <taxon>Bacteria</taxon>
        <taxon>Pseudomonadati</taxon>
        <taxon>Pseudomonadota</taxon>
        <taxon>Alphaproteobacteria</taxon>
        <taxon>Acetobacterales</taxon>
        <taxon>Acetobacteraceae</taxon>
        <taxon>Komagataeibacter</taxon>
    </lineage>
</organism>
<protein>
    <submittedName>
        <fullName evidence="2">tRNA (Adenosine(37)-N6)-threonylcarbamoyltransferase complex dimerization subunit type 1 TsaB</fullName>
    </submittedName>
</protein>
<gene>
    <name evidence="2" type="ORF">DY926_08360</name>
</gene>
<proteinExistence type="predicted"/>
<keyword evidence="2" id="KW-0808">Transferase</keyword>
<dbReference type="InterPro" id="IPR000905">
    <property type="entry name" value="Gcp-like_dom"/>
</dbReference>
<name>A0A371Z0E6_9PROT</name>
<reference evidence="2 3" key="1">
    <citation type="submission" date="2018-08" db="EMBL/GenBank/DDBJ databases">
        <title>Komagataeibacter sp. AV 382.</title>
        <authorList>
            <person name="Skraban J."/>
            <person name="Trcek J."/>
        </authorList>
    </citation>
    <scope>NUCLEOTIDE SEQUENCE [LARGE SCALE GENOMIC DNA]</scope>
    <source>
        <strain evidence="2 3">AV 382</strain>
    </source>
</reference>
<evidence type="ECO:0000259" key="1">
    <source>
        <dbReference type="Pfam" id="PF00814"/>
    </source>
</evidence>
<dbReference type="Proteomes" id="UP000262371">
    <property type="component" value="Unassembled WGS sequence"/>
</dbReference>
<dbReference type="GO" id="GO:0016740">
    <property type="term" value="F:transferase activity"/>
    <property type="evidence" value="ECO:0007669"/>
    <property type="project" value="UniProtKB-KW"/>
</dbReference>
<dbReference type="SUPFAM" id="SSF53067">
    <property type="entry name" value="Actin-like ATPase domain"/>
    <property type="match status" value="1"/>
</dbReference>
<sequence length="238" mass="23859">MRILVMDGAATGAQAEAVIACLTAQDGGLSVLATRVATGRGAAEQFPLLAREMFAECGWTHTLPELVGVVVGPGSFTGLRASLAFAHGLAAGSGCALAGITGGEAAAAALCAAARPLGALTLHCTVARRDRVFIETVAADGASGTVRAHMLDALDLPDGPLLLGGDAADLVAGAVPQREDIHRATSLPVSDPVAIATVALRRLRGELPPRAAVPLYVDAPEAKLPAAGLRPPPVMSGS</sequence>
<feature type="domain" description="Gcp-like" evidence="1">
    <location>
        <begin position="42"/>
        <end position="113"/>
    </location>
</feature>
<comment type="caution">
    <text evidence="2">The sequence shown here is derived from an EMBL/GenBank/DDBJ whole genome shotgun (WGS) entry which is preliminary data.</text>
</comment>
<dbReference type="Pfam" id="PF00814">
    <property type="entry name" value="TsaD"/>
    <property type="match status" value="1"/>
</dbReference>
<dbReference type="RefSeq" id="WP_116702947.1">
    <property type="nucleotide sequence ID" value="NZ_QUWV01000065.1"/>
</dbReference>
<dbReference type="Gene3D" id="3.30.420.40">
    <property type="match status" value="1"/>
</dbReference>
<keyword evidence="3" id="KW-1185">Reference proteome</keyword>